<dbReference type="Proteomes" id="UP000050580">
    <property type="component" value="Unassembled WGS sequence"/>
</dbReference>
<dbReference type="PANTHER" id="PTHR30383:SF24">
    <property type="entry name" value="THIOESTERASE 1_PROTEASE 1_LYSOPHOSPHOLIPASE L1"/>
    <property type="match status" value="1"/>
</dbReference>
<dbReference type="CDD" id="cd01822">
    <property type="entry name" value="Lysophospholipase_L1_like"/>
    <property type="match status" value="1"/>
</dbReference>
<organism evidence="2 3">
    <name type="scientific">Lampropedia cohaerens</name>
    <dbReference type="NCBI Taxonomy" id="1610491"/>
    <lineage>
        <taxon>Bacteria</taxon>
        <taxon>Pseudomonadati</taxon>
        <taxon>Pseudomonadota</taxon>
        <taxon>Betaproteobacteria</taxon>
        <taxon>Burkholderiales</taxon>
        <taxon>Comamonadaceae</taxon>
        <taxon>Lampropedia</taxon>
    </lineage>
</organism>
<feature type="domain" description="SGNH hydrolase-type esterase" evidence="1">
    <location>
        <begin position="18"/>
        <end position="178"/>
    </location>
</feature>
<dbReference type="InterPro" id="IPR051532">
    <property type="entry name" value="Ester_Hydrolysis_Enzymes"/>
</dbReference>
<dbReference type="InterPro" id="IPR013830">
    <property type="entry name" value="SGNH_hydro"/>
</dbReference>
<dbReference type="Gene3D" id="3.40.50.1110">
    <property type="entry name" value="SGNH hydrolase"/>
    <property type="match status" value="1"/>
</dbReference>
<keyword evidence="3" id="KW-1185">Reference proteome</keyword>
<dbReference type="PATRIC" id="fig|1610491.3.peg.1723"/>
<dbReference type="STRING" id="1610491.AAV94_08110"/>
<evidence type="ECO:0000259" key="1">
    <source>
        <dbReference type="Pfam" id="PF13472"/>
    </source>
</evidence>
<dbReference type="SUPFAM" id="SSF52266">
    <property type="entry name" value="SGNH hydrolase"/>
    <property type="match status" value="1"/>
</dbReference>
<dbReference type="Pfam" id="PF13472">
    <property type="entry name" value="Lipase_GDSL_2"/>
    <property type="match status" value="1"/>
</dbReference>
<dbReference type="PANTHER" id="PTHR30383">
    <property type="entry name" value="THIOESTERASE 1/PROTEASE 1/LYSOPHOSPHOLIPASE L1"/>
    <property type="match status" value="1"/>
</dbReference>
<dbReference type="AlphaFoldDB" id="A0A0U1PZG6"/>
<accession>A0A0U1PZG6</accession>
<sequence>MRQVQAQPGAGAARMLIVGDSISAEYGLARGQGWVALLAERLRQQGHAIEVINASISGETTAGGRSRLPALLKAHQPAYIIIELGGNDALRGLPLTSTRENLEAMVEAAQAASAHVLLLGMQVPPNYGAQYSRDFAQVFEDVAQLPGVALVPFMLEAIADPADLQRYFQPDRIHPNASAQPLILETVWPAIEAMLQ</sequence>
<dbReference type="GO" id="GO:0004622">
    <property type="term" value="F:phosphatidylcholine lysophospholipase activity"/>
    <property type="evidence" value="ECO:0007669"/>
    <property type="project" value="TreeGrafter"/>
</dbReference>
<name>A0A0U1PZG6_9BURK</name>
<comment type="caution">
    <text evidence="2">The sequence shown here is derived from an EMBL/GenBank/DDBJ whole genome shotgun (WGS) entry which is preliminary data.</text>
</comment>
<dbReference type="InterPro" id="IPR036514">
    <property type="entry name" value="SGNH_hydro_sf"/>
</dbReference>
<evidence type="ECO:0000313" key="3">
    <source>
        <dbReference type="Proteomes" id="UP000050580"/>
    </source>
</evidence>
<dbReference type="EMBL" id="LBNQ01000024">
    <property type="protein sequence ID" value="KKW67912.1"/>
    <property type="molecule type" value="Genomic_DNA"/>
</dbReference>
<gene>
    <name evidence="2" type="ORF">AAV94_08110</name>
</gene>
<evidence type="ECO:0000313" key="2">
    <source>
        <dbReference type="EMBL" id="KKW67912.1"/>
    </source>
</evidence>
<protein>
    <submittedName>
        <fullName evidence="2">Arylesterase</fullName>
    </submittedName>
</protein>
<proteinExistence type="predicted"/>
<reference evidence="2 3" key="1">
    <citation type="submission" date="2015-05" db="EMBL/GenBank/DDBJ databases">
        <title>Draft genome sequence of Lampropedia sp. CT6, isolated from the microbial mat of a hot water spring, located at Manikaran, India.</title>
        <authorList>
            <person name="Tripathi C."/>
            <person name="Rani P."/>
            <person name="Mahato N.K."/>
            <person name="Lal R."/>
        </authorList>
    </citation>
    <scope>NUCLEOTIDE SEQUENCE [LARGE SCALE GENOMIC DNA]</scope>
    <source>
        <strain evidence="2 3">CT6</strain>
    </source>
</reference>